<protein>
    <submittedName>
        <fullName evidence="1">Uncharacterized protein</fullName>
    </submittedName>
</protein>
<proteinExistence type="predicted"/>
<dbReference type="Proteomes" id="UP000814033">
    <property type="component" value="Unassembled WGS sequence"/>
</dbReference>
<reference evidence="1" key="2">
    <citation type="journal article" date="2022" name="New Phytol.">
        <title>Evolutionary transition to the ectomycorrhizal habit in the genomes of a hyperdiverse lineage of mushroom-forming fungi.</title>
        <authorList>
            <person name="Looney B."/>
            <person name="Miyauchi S."/>
            <person name="Morin E."/>
            <person name="Drula E."/>
            <person name="Courty P.E."/>
            <person name="Kohler A."/>
            <person name="Kuo A."/>
            <person name="LaButti K."/>
            <person name="Pangilinan J."/>
            <person name="Lipzen A."/>
            <person name="Riley R."/>
            <person name="Andreopoulos W."/>
            <person name="He G."/>
            <person name="Johnson J."/>
            <person name="Nolan M."/>
            <person name="Tritt A."/>
            <person name="Barry K.W."/>
            <person name="Grigoriev I.V."/>
            <person name="Nagy L.G."/>
            <person name="Hibbett D."/>
            <person name="Henrissat B."/>
            <person name="Matheny P.B."/>
            <person name="Labbe J."/>
            <person name="Martin F.M."/>
        </authorList>
    </citation>
    <scope>NUCLEOTIDE SEQUENCE</scope>
    <source>
        <strain evidence="1">FP105234-sp</strain>
    </source>
</reference>
<name>A0ACB8RFB9_9AGAM</name>
<evidence type="ECO:0000313" key="1">
    <source>
        <dbReference type="EMBL" id="KAI0042569.1"/>
    </source>
</evidence>
<gene>
    <name evidence="1" type="ORF">FA95DRAFT_1610098</name>
</gene>
<accession>A0ACB8RFB9</accession>
<dbReference type="EMBL" id="MU276059">
    <property type="protein sequence ID" value="KAI0042569.1"/>
    <property type="molecule type" value="Genomic_DNA"/>
</dbReference>
<sequence>MSTQGCPFGVDPLGICLPPPLSPISSTPILYTSCSPSTLEELPPITNPDAPVGAAPPPTSFVTDTSTVTSLPQGTTTLSVQPQDTPSSVFPTPSTTPPLPISSAPPSQLPSPSSVSALSSPLSSSSPSSSSSASNSHGLRTPVLIGIAVGGGASLILLLPVLYILLWRRRRRRAPPPPPTPDPTIPSDVPRIQNDESFLPDIGGNAGGRFSLWRTPTREREAGGPGRKRSGSDVRAVGREVAIPLTRVVTGGREREAGGPGRKRSGSDVHAVGREVAIPLTRVVTGGREREAG</sequence>
<organism evidence="1 2">
    <name type="scientific">Auriscalpium vulgare</name>
    <dbReference type="NCBI Taxonomy" id="40419"/>
    <lineage>
        <taxon>Eukaryota</taxon>
        <taxon>Fungi</taxon>
        <taxon>Dikarya</taxon>
        <taxon>Basidiomycota</taxon>
        <taxon>Agaricomycotina</taxon>
        <taxon>Agaricomycetes</taxon>
        <taxon>Russulales</taxon>
        <taxon>Auriscalpiaceae</taxon>
        <taxon>Auriscalpium</taxon>
    </lineage>
</organism>
<comment type="caution">
    <text evidence="1">The sequence shown here is derived from an EMBL/GenBank/DDBJ whole genome shotgun (WGS) entry which is preliminary data.</text>
</comment>
<reference evidence="1" key="1">
    <citation type="submission" date="2021-02" db="EMBL/GenBank/DDBJ databases">
        <authorList>
            <consortium name="DOE Joint Genome Institute"/>
            <person name="Ahrendt S."/>
            <person name="Looney B.P."/>
            <person name="Miyauchi S."/>
            <person name="Morin E."/>
            <person name="Drula E."/>
            <person name="Courty P.E."/>
            <person name="Chicoki N."/>
            <person name="Fauchery L."/>
            <person name="Kohler A."/>
            <person name="Kuo A."/>
            <person name="Labutti K."/>
            <person name="Pangilinan J."/>
            <person name="Lipzen A."/>
            <person name="Riley R."/>
            <person name="Andreopoulos W."/>
            <person name="He G."/>
            <person name="Johnson J."/>
            <person name="Barry K.W."/>
            <person name="Grigoriev I.V."/>
            <person name="Nagy L."/>
            <person name="Hibbett D."/>
            <person name="Henrissat B."/>
            <person name="Matheny P.B."/>
            <person name="Labbe J."/>
            <person name="Martin F."/>
        </authorList>
    </citation>
    <scope>NUCLEOTIDE SEQUENCE</scope>
    <source>
        <strain evidence="1">FP105234-sp</strain>
    </source>
</reference>
<evidence type="ECO:0000313" key="2">
    <source>
        <dbReference type="Proteomes" id="UP000814033"/>
    </source>
</evidence>
<keyword evidence="2" id="KW-1185">Reference proteome</keyword>